<keyword evidence="1" id="KW-0560">Oxidoreductase</keyword>
<evidence type="ECO:0000259" key="2">
    <source>
        <dbReference type="Pfam" id="PF01370"/>
    </source>
</evidence>
<dbReference type="Proteomes" id="UP001497457">
    <property type="component" value="Chromosome 17b"/>
</dbReference>
<dbReference type="SUPFAM" id="SSF51735">
    <property type="entry name" value="NAD(P)-binding Rossmann-fold domains"/>
    <property type="match status" value="1"/>
</dbReference>
<evidence type="ECO:0000313" key="3">
    <source>
        <dbReference type="EMBL" id="CAL4946766.1"/>
    </source>
</evidence>
<sequence>MASDAAAGAGGGIVCVTGGSGFIGSWLVRLLLDRGYSVHATVKNLQDEGETKHLQALDEAGARLRLFQMDLLDPASIRPAVEGARGVFHLASPVILHPTQDPEKELVEPAVKGTLGVLRAAKDCGVGRVVMVSSQTAMVPNPDWPVDKVIDEDSWADIDLLKKLQLWYSVSKTLAEKAAWDFAEKQGLQLAVLNPVLVLGPTLTPSLTGSLQVFLQIMKGERFDMDEYFLGCVDVRDVAQSLVALYENPSAQGRHLCLESAERMVDFTNKLADLYPELPIQRIQEDKQQWVVRAKDPSKKLIELGIRFNRFDKIITDTMDCFRAKRLV</sequence>
<reference evidence="4" key="1">
    <citation type="submission" date="2024-06" db="EMBL/GenBank/DDBJ databases">
        <authorList>
            <person name="Ryan C."/>
        </authorList>
    </citation>
    <scope>NUCLEOTIDE SEQUENCE [LARGE SCALE GENOMIC DNA]</scope>
</reference>
<organism evidence="3 4">
    <name type="scientific">Urochloa decumbens</name>
    <dbReference type="NCBI Taxonomy" id="240449"/>
    <lineage>
        <taxon>Eukaryota</taxon>
        <taxon>Viridiplantae</taxon>
        <taxon>Streptophyta</taxon>
        <taxon>Embryophyta</taxon>
        <taxon>Tracheophyta</taxon>
        <taxon>Spermatophyta</taxon>
        <taxon>Magnoliopsida</taxon>
        <taxon>Liliopsida</taxon>
        <taxon>Poales</taxon>
        <taxon>Poaceae</taxon>
        <taxon>PACMAD clade</taxon>
        <taxon>Panicoideae</taxon>
        <taxon>Panicodae</taxon>
        <taxon>Paniceae</taxon>
        <taxon>Melinidinae</taxon>
        <taxon>Urochloa</taxon>
    </lineage>
</organism>
<reference evidence="3 4" key="2">
    <citation type="submission" date="2024-10" db="EMBL/GenBank/DDBJ databases">
        <authorList>
            <person name="Ryan C."/>
        </authorList>
    </citation>
    <scope>NUCLEOTIDE SEQUENCE [LARGE SCALE GENOMIC DNA]</scope>
</reference>
<gene>
    <name evidence="3" type="ORF">URODEC1_LOCUS36322</name>
</gene>
<dbReference type="Gene3D" id="3.40.50.720">
    <property type="entry name" value="NAD(P)-binding Rossmann-like Domain"/>
    <property type="match status" value="1"/>
</dbReference>
<dbReference type="AlphaFoldDB" id="A0ABC8YR59"/>
<feature type="domain" description="NAD-dependent epimerase/dehydratase" evidence="2">
    <location>
        <begin position="14"/>
        <end position="251"/>
    </location>
</feature>
<dbReference type="InterPro" id="IPR001509">
    <property type="entry name" value="Epimerase_deHydtase"/>
</dbReference>
<dbReference type="InterPro" id="IPR036291">
    <property type="entry name" value="NAD(P)-bd_dom_sf"/>
</dbReference>
<keyword evidence="4" id="KW-1185">Reference proteome</keyword>
<dbReference type="PANTHER" id="PTHR10366">
    <property type="entry name" value="NAD DEPENDENT EPIMERASE/DEHYDRATASE"/>
    <property type="match status" value="1"/>
</dbReference>
<dbReference type="PANTHER" id="PTHR10366:SF349">
    <property type="entry name" value="OS01G0828100 PROTEIN"/>
    <property type="match status" value="1"/>
</dbReference>
<dbReference type="InterPro" id="IPR050425">
    <property type="entry name" value="NAD(P)_dehydrat-like"/>
</dbReference>
<dbReference type="GO" id="GO:0016491">
    <property type="term" value="F:oxidoreductase activity"/>
    <property type="evidence" value="ECO:0007669"/>
    <property type="project" value="UniProtKB-KW"/>
</dbReference>
<name>A0ABC8YR59_9POAL</name>
<dbReference type="FunFam" id="3.40.50.720:FF:000085">
    <property type="entry name" value="Dihydroflavonol reductase"/>
    <property type="match status" value="1"/>
</dbReference>
<dbReference type="CDD" id="cd08958">
    <property type="entry name" value="FR_SDR_e"/>
    <property type="match status" value="1"/>
</dbReference>
<dbReference type="EMBL" id="OZ075127">
    <property type="protein sequence ID" value="CAL4946766.1"/>
    <property type="molecule type" value="Genomic_DNA"/>
</dbReference>
<evidence type="ECO:0000256" key="1">
    <source>
        <dbReference type="ARBA" id="ARBA00023002"/>
    </source>
</evidence>
<protein>
    <recommendedName>
        <fullName evidence="2">NAD-dependent epimerase/dehydratase domain-containing protein</fullName>
    </recommendedName>
</protein>
<evidence type="ECO:0000313" key="4">
    <source>
        <dbReference type="Proteomes" id="UP001497457"/>
    </source>
</evidence>
<accession>A0ABC8YR59</accession>
<proteinExistence type="predicted"/>
<dbReference type="Pfam" id="PF01370">
    <property type="entry name" value="Epimerase"/>
    <property type="match status" value="1"/>
</dbReference>